<name>A0A0Z8MWN9_STRSU</name>
<reference evidence="1 2" key="1">
    <citation type="submission" date="2016-02" db="EMBL/GenBank/DDBJ databases">
        <authorList>
            <consortium name="Pathogen Informatics"/>
        </authorList>
    </citation>
    <scope>NUCLEOTIDE SEQUENCE [LARGE SCALE GENOMIC DNA]</scope>
    <source>
        <strain evidence="1 2">LSS95</strain>
    </source>
</reference>
<sequence>MEFRSHEALEYLIEERQVKAVGHETLDTDSGVSAAKHGGSLPEEYYLLSKDIYQLEVLANLDQVPPTGALISIAFPNWEKASGSPVRAIAILP</sequence>
<proteinExistence type="predicted"/>
<gene>
    <name evidence="1" type="ORF">ERS132457_02123</name>
</gene>
<dbReference type="Proteomes" id="UP000069831">
    <property type="component" value="Unassembled WGS sequence"/>
</dbReference>
<protein>
    <submittedName>
        <fullName evidence="1">Cyclase</fullName>
    </submittedName>
</protein>
<dbReference type="GO" id="GO:0004061">
    <property type="term" value="F:arylformamidase activity"/>
    <property type="evidence" value="ECO:0007669"/>
    <property type="project" value="InterPro"/>
</dbReference>
<evidence type="ECO:0000313" key="2">
    <source>
        <dbReference type="Proteomes" id="UP000069831"/>
    </source>
</evidence>
<dbReference type="AlphaFoldDB" id="A0A0Z8MWN9"/>
<organism evidence="1 2">
    <name type="scientific">Streptococcus suis</name>
    <dbReference type="NCBI Taxonomy" id="1307"/>
    <lineage>
        <taxon>Bacteria</taxon>
        <taxon>Bacillati</taxon>
        <taxon>Bacillota</taxon>
        <taxon>Bacilli</taxon>
        <taxon>Lactobacillales</taxon>
        <taxon>Streptococcaceae</taxon>
        <taxon>Streptococcus</taxon>
    </lineage>
</organism>
<dbReference type="SUPFAM" id="SSF102198">
    <property type="entry name" value="Putative cyclase"/>
    <property type="match status" value="1"/>
</dbReference>
<dbReference type="Gene3D" id="3.50.30.50">
    <property type="entry name" value="Putative cyclase"/>
    <property type="match status" value="1"/>
</dbReference>
<dbReference type="InterPro" id="IPR037175">
    <property type="entry name" value="KFase_sf"/>
</dbReference>
<dbReference type="GO" id="GO:0019441">
    <property type="term" value="P:L-tryptophan catabolic process to kynurenine"/>
    <property type="evidence" value="ECO:0007669"/>
    <property type="project" value="InterPro"/>
</dbReference>
<accession>A0A0Z8MWN9</accession>
<evidence type="ECO:0000313" key="1">
    <source>
        <dbReference type="EMBL" id="CYW15125.1"/>
    </source>
</evidence>
<dbReference type="EMBL" id="FIIR01000042">
    <property type="protein sequence ID" value="CYW15125.1"/>
    <property type="molecule type" value="Genomic_DNA"/>
</dbReference>